<organism evidence="2 3">
    <name type="scientific">Niabella drilacis (strain DSM 25811 / CCM 8410 / CCUG 62505 / LMG 26954 / E90)</name>
    <dbReference type="NCBI Taxonomy" id="1285928"/>
    <lineage>
        <taxon>Bacteria</taxon>
        <taxon>Pseudomonadati</taxon>
        <taxon>Bacteroidota</taxon>
        <taxon>Chitinophagia</taxon>
        <taxon>Chitinophagales</taxon>
        <taxon>Chitinophagaceae</taxon>
        <taxon>Niabella</taxon>
    </lineage>
</organism>
<dbReference type="RefSeq" id="WP_090389296.1">
    <property type="nucleotide sequence ID" value="NZ_FMZO01000003.1"/>
</dbReference>
<dbReference type="STRING" id="1285928.SAMN04487894_103107"/>
<protein>
    <recommendedName>
        <fullName evidence="4">PEGA domain-containing protein</fullName>
    </recommendedName>
</protein>
<evidence type="ECO:0000313" key="2">
    <source>
        <dbReference type="EMBL" id="SDC61361.1"/>
    </source>
</evidence>
<gene>
    <name evidence="2" type="ORF">SAMN04487894_103107</name>
</gene>
<dbReference type="AlphaFoldDB" id="A0A1G6N0Y4"/>
<accession>A0A1G6N0Y4</accession>
<dbReference type="EMBL" id="FMZO01000003">
    <property type="protein sequence ID" value="SDC61361.1"/>
    <property type="molecule type" value="Genomic_DNA"/>
</dbReference>
<feature type="transmembrane region" description="Helical" evidence="1">
    <location>
        <begin position="22"/>
        <end position="43"/>
    </location>
</feature>
<keyword evidence="1" id="KW-0812">Transmembrane</keyword>
<dbReference type="Proteomes" id="UP000198757">
    <property type="component" value="Unassembled WGS sequence"/>
</dbReference>
<evidence type="ECO:0008006" key="4">
    <source>
        <dbReference type="Google" id="ProtNLM"/>
    </source>
</evidence>
<evidence type="ECO:0000256" key="1">
    <source>
        <dbReference type="SAM" id="Phobius"/>
    </source>
</evidence>
<sequence>MTQQHSPVLPARASYPGTRHRFSGNGIPVIAAALLFQSCATILSGSRQSVTIRTNVDSTHIVITRPSGKQVFSGNTPAAVKLKRGAGYFKKAAYLVTLSADGYQNKQVPVRFRLNGVYFGNALIGGLVGLIVIDPLTGAMWTTKTGEINEVLDPE</sequence>
<reference evidence="3" key="1">
    <citation type="submission" date="2016-10" db="EMBL/GenBank/DDBJ databases">
        <authorList>
            <person name="Varghese N."/>
            <person name="Submissions S."/>
        </authorList>
    </citation>
    <scope>NUCLEOTIDE SEQUENCE [LARGE SCALE GENOMIC DNA]</scope>
    <source>
        <strain evidence="3">DSM 25811 / CCM 8410 / LMG 26954 / E90</strain>
    </source>
</reference>
<feature type="transmembrane region" description="Helical" evidence="1">
    <location>
        <begin position="116"/>
        <end position="133"/>
    </location>
</feature>
<keyword evidence="1" id="KW-0472">Membrane</keyword>
<name>A0A1G6N0Y4_NIADE</name>
<evidence type="ECO:0000313" key="3">
    <source>
        <dbReference type="Proteomes" id="UP000198757"/>
    </source>
</evidence>
<keyword evidence="1" id="KW-1133">Transmembrane helix</keyword>
<dbReference type="OrthoDB" id="1524740at2"/>
<keyword evidence="3" id="KW-1185">Reference proteome</keyword>
<proteinExistence type="predicted"/>